<dbReference type="SUPFAM" id="SSF47413">
    <property type="entry name" value="lambda repressor-like DNA-binding domains"/>
    <property type="match status" value="1"/>
</dbReference>
<feature type="compositionally biased region" description="Low complexity" evidence="3">
    <location>
        <begin position="86"/>
        <end position="111"/>
    </location>
</feature>
<evidence type="ECO:0000256" key="1">
    <source>
        <dbReference type="ARBA" id="ARBA00022741"/>
    </source>
</evidence>
<organism evidence="5 7">
    <name type="scientific">Streptomyces nigrescens</name>
    <dbReference type="NCBI Taxonomy" id="1920"/>
    <lineage>
        <taxon>Bacteria</taxon>
        <taxon>Bacillati</taxon>
        <taxon>Actinomycetota</taxon>
        <taxon>Actinomycetes</taxon>
        <taxon>Kitasatosporales</taxon>
        <taxon>Streptomycetaceae</taxon>
        <taxon>Streptomyces</taxon>
    </lineage>
</organism>
<sequence>MGTETEGFAGLLRLLKERSGRSYGVLAQQVHMSVSTVHRYCNGNAVPMDFAPADRFARRCGATADELVELHRRWILADEARRRSRATSASTTSSTAVTARATAADAAGAPADVPEPSAHRNASAPPETFLATAPTSPGPLVGRDTEVERTAELLRMPAGTDPVLIVTADPGAGKTALLDVALHTARATGMRVLRAEGAEPEAELAFSGLHQLLSPVLAEAEGLPVRQRGALLAAFGMNTQEAERDPLLIGLAACTLLGRVAERKRLLVVVDDAHWIDSDSLRTLGFVARRLHGHQVVLLIAARDTARLTGLNRGHRTLELGPLDTAAANQLLDQQGCPPTGLTRLQVLDQSVGNPLALIEFAAAHAAGRAAPVRSGEPLPPTERLERSFAHRWRQLPEETRQILLLAAADTTVVTLHDPRVWLPAEDAGLVRLQSGGVRFHHPLVRSALYHAATPQQRRQAHLAAAAALADAPDRQSWHRAAAATGPDEDVATALERTAERTWQRGGYAEAATAWNRAAELSPVPDEGARRFVHAAQSAILSGQMSWVEQLTDQALALTDDRSLRALAALRAGQALALTPQRAVAAGVLLRTAEDCLAVYPALAREALATVALVAYYTGDPAQQRAVEQLLPRTGGERGKDLVRLWTQALTDPSSDRVGLLADLHALVGDANPPGELTALGTIAWLLDETSLALTLFHRAAHRPTGPPLPAGLRCAAGWANLEHGDWDQARKVADASAQGAADSGLAHTAAAALALHAGLSALQGQTEAARTAAEEALASVTPHGSGAVVVRARWALGMAATAEGDHDTAFAHLRMLFTADGKEAHYHASLPGLADMAAAAVRTGRHDQATLIVEQAADRLEHGSPRQRTALSRARALLAGPAAAPHFTAALAQPGAEHRPFEHAQTLLDHGEWLRRRLRTGEARVPLTTALEIFRRLGAQPWAARTTSELRAAGIRQTAPAPHALQALTAQQQQIVRLAAQGLTNREIGERLMLSPRTVGSHLYRSFPELGVTTRAQLRDLLDQFSVAGTPPEPA</sequence>
<feature type="region of interest" description="Disordered" evidence="3">
    <location>
        <begin position="81"/>
        <end position="143"/>
    </location>
</feature>
<evidence type="ECO:0000259" key="4">
    <source>
        <dbReference type="PROSITE" id="PS50043"/>
    </source>
</evidence>
<keyword evidence="1" id="KW-0547">Nucleotide-binding</keyword>
<dbReference type="Gene3D" id="1.10.10.10">
    <property type="entry name" value="Winged helix-like DNA-binding domain superfamily/Winged helix DNA-binding domain"/>
    <property type="match status" value="1"/>
</dbReference>
<dbReference type="Proteomes" id="UP000429552">
    <property type="component" value="Unassembled WGS sequence"/>
</dbReference>
<accession>A0A640TT17</accession>
<evidence type="ECO:0000256" key="2">
    <source>
        <dbReference type="ARBA" id="ARBA00022840"/>
    </source>
</evidence>
<keyword evidence="8" id="KW-1185">Reference proteome</keyword>
<evidence type="ECO:0000313" key="8">
    <source>
        <dbReference type="Proteomes" id="UP001210609"/>
    </source>
</evidence>
<dbReference type="InterPro" id="IPR016032">
    <property type="entry name" value="Sig_transdc_resp-reg_C-effctor"/>
</dbReference>
<dbReference type="CDD" id="cd00093">
    <property type="entry name" value="HTH_XRE"/>
    <property type="match status" value="1"/>
</dbReference>
<dbReference type="GO" id="GO:0004016">
    <property type="term" value="F:adenylate cyclase activity"/>
    <property type="evidence" value="ECO:0007669"/>
    <property type="project" value="TreeGrafter"/>
</dbReference>
<dbReference type="SMART" id="SM00530">
    <property type="entry name" value="HTH_XRE"/>
    <property type="match status" value="1"/>
</dbReference>
<evidence type="ECO:0000313" key="7">
    <source>
        <dbReference type="Proteomes" id="UP000429552"/>
    </source>
</evidence>
<dbReference type="Pfam" id="PF13560">
    <property type="entry name" value="HTH_31"/>
    <property type="match status" value="1"/>
</dbReference>
<dbReference type="CDD" id="cd06170">
    <property type="entry name" value="LuxR_C_like"/>
    <property type="match status" value="1"/>
</dbReference>
<evidence type="ECO:0000313" key="5">
    <source>
        <dbReference type="EMBL" id="GFE25386.1"/>
    </source>
</evidence>
<gene>
    <name evidence="5" type="ORF">Sliba_58390</name>
    <name evidence="6" type="ORF">STRLI_006611</name>
</gene>
<dbReference type="AlphaFoldDB" id="A0A640TT17"/>
<dbReference type="Gene3D" id="1.25.40.10">
    <property type="entry name" value="Tetratricopeptide repeat domain"/>
    <property type="match status" value="1"/>
</dbReference>
<dbReference type="PANTHER" id="PTHR16305:SF35">
    <property type="entry name" value="TRANSCRIPTIONAL ACTIVATOR DOMAIN"/>
    <property type="match status" value="1"/>
</dbReference>
<dbReference type="InterPro" id="IPR041664">
    <property type="entry name" value="AAA_16"/>
</dbReference>
<dbReference type="SMART" id="SM00421">
    <property type="entry name" value="HTH_LUXR"/>
    <property type="match status" value="1"/>
</dbReference>
<dbReference type="SUPFAM" id="SSF46894">
    <property type="entry name" value="C-terminal effector domain of the bipartite response regulators"/>
    <property type="match status" value="1"/>
</dbReference>
<dbReference type="GO" id="GO:0003677">
    <property type="term" value="F:DNA binding"/>
    <property type="evidence" value="ECO:0007669"/>
    <property type="project" value="InterPro"/>
</dbReference>
<dbReference type="PANTHER" id="PTHR16305">
    <property type="entry name" value="TESTICULAR SOLUBLE ADENYLYL CYCLASE"/>
    <property type="match status" value="1"/>
</dbReference>
<dbReference type="PRINTS" id="PR00038">
    <property type="entry name" value="HTHLUXR"/>
</dbReference>
<dbReference type="Proteomes" id="UP001210609">
    <property type="component" value="Chromosome"/>
</dbReference>
<dbReference type="RefSeq" id="WP_229838300.1">
    <property type="nucleotide sequence ID" value="NZ_BLIP01000002.1"/>
</dbReference>
<dbReference type="Gene3D" id="3.40.50.300">
    <property type="entry name" value="P-loop containing nucleotide triphosphate hydrolases"/>
    <property type="match status" value="1"/>
</dbReference>
<dbReference type="SUPFAM" id="SSF52540">
    <property type="entry name" value="P-loop containing nucleoside triphosphate hydrolases"/>
    <property type="match status" value="1"/>
</dbReference>
<dbReference type="SUPFAM" id="SSF48452">
    <property type="entry name" value="TPR-like"/>
    <property type="match status" value="1"/>
</dbReference>
<dbReference type="GO" id="GO:0006355">
    <property type="term" value="P:regulation of DNA-templated transcription"/>
    <property type="evidence" value="ECO:0007669"/>
    <property type="project" value="InterPro"/>
</dbReference>
<evidence type="ECO:0000313" key="6">
    <source>
        <dbReference type="EMBL" id="WAU00365.1"/>
    </source>
</evidence>
<dbReference type="Pfam" id="PF13191">
    <property type="entry name" value="AAA_16"/>
    <property type="match status" value="1"/>
</dbReference>
<feature type="domain" description="HTH luxR-type" evidence="4">
    <location>
        <begin position="962"/>
        <end position="1027"/>
    </location>
</feature>
<dbReference type="GO" id="GO:0005737">
    <property type="term" value="C:cytoplasm"/>
    <property type="evidence" value="ECO:0007669"/>
    <property type="project" value="TreeGrafter"/>
</dbReference>
<dbReference type="InterPro" id="IPR010982">
    <property type="entry name" value="Lambda_DNA-bd_dom_sf"/>
</dbReference>
<dbReference type="EMBL" id="BLIP01000002">
    <property type="protein sequence ID" value="GFE25386.1"/>
    <property type="molecule type" value="Genomic_DNA"/>
</dbReference>
<protein>
    <submittedName>
        <fullName evidence="6">AAA family ATPase</fullName>
    </submittedName>
    <submittedName>
        <fullName evidence="5">Transcriptional regulator</fullName>
    </submittedName>
</protein>
<dbReference type="GO" id="GO:0005524">
    <property type="term" value="F:ATP binding"/>
    <property type="evidence" value="ECO:0007669"/>
    <property type="project" value="UniProtKB-KW"/>
</dbReference>
<name>A0A640TT17_STRNI</name>
<dbReference type="InterPro" id="IPR001387">
    <property type="entry name" value="Cro/C1-type_HTH"/>
</dbReference>
<dbReference type="EMBL" id="CP114202">
    <property type="protein sequence ID" value="WAU00365.1"/>
    <property type="molecule type" value="Genomic_DNA"/>
</dbReference>
<evidence type="ECO:0000256" key="3">
    <source>
        <dbReference type="SAM" id="MobiDB-lite"/>
    </source>
</evidence>
<dbReference type="InterPro" id="IPR000792">
    <property type="entry name" value="Tscrpt_reg_LuxR_C"/>
</dbReference>
<dbReference type="Pfam" id="PF00196">
    <property type="entry name" value="GerE"/>
    <property type="match status" value="1"/>
</dbReference>
<reference evidence="6 8" key="2">
    <citation type="submission" date="2022-12" db="EMBL/GenBank/DDBJ databases">
        <authorList>
            <person name="Ruckert C."/>
            <person name="Busche T."/>
            <person name="Kalinowski J."/>
            <person name="Wittmann C."/>
        </authorList>
    </citation>
    <scope>NUCLEOTIDE SEQUENCE [LARGE SCALE GENOMIC DNA]</scope>
    <source>
        <strain evidence="6 8">DSM 40555</strain>
    </source>
</reference>
<keyword evidence="2" id="KW-0067">ATP-binding</keyword>
<dbReference type="InterPro" id="IPR011990">
    <property type="entry name" value="TPR-like_helical_dom_sf"/>
</dbReference>
<reference evidence="5 7" key="1">
    <citation type="submission" date="2019-12" db="EMBL/GenBank/DDBJ databases">
        <title>Whole genome shotgun sequence of Streptomyces libani subsp. libani NBRC 13452.</title>
        <authorList>
            <person name="Ichikawa N."/>
            <person name="Kimura A."/>
            <person name="Kitahashi Y."/>
            <person name="Komaki H."/>
            <person name="Tamura T."/>
        </authorList>
    </citation>
    <scope>NUCLEOTIDE SEQUENCE [LARGE SCALE GENOMIC DNA]</scope>
    <source>
        <strain evidence="5 7">NBRC 13452</strain>
    </source>
</reference>
<proteinExistence type="predicted"/>
<dbReference type="PROSITE" id="PS50043">
    <property type="entry name" value="HTH_LUXR_2"/>
    <property type="match status" value="1"/>
</dbReference>
<dbReference type="InterPro" id="IPR036388">
    <property type="entry name" value="WH-like_DNA-bd_sf"/>
</dbReference>
<dbReference type="InterPro" id="IPR027417">
    <property type="entry name" value="P-loop_NTPase"/>
</dbReference>